<feature type="compositionally biased region" description="Basic and acidic residues" evidence="1">
    <location>
        <begin position="472"/>
        <end position="487"/>
    </location>
</feature>
<feature type="region of interest" description="Disordered" evidence="1">
    <location>
        <begin position="34"/>
        <end position="59"/>
    </location>
</feature>
<feature type="compositionally biased region" description="Low complexity" evidence="1">
    <location>
        <begin position="208"/>
        <end position="221"/>
    </location>
</feature>
<feature type="compositionally biased region" description="Polar residues" evidence="1">
    <location>
        <begin position="253"/>
        <end position="265"/>
    </location>
</feature>
<gene>
    <name evidence="2" type="ORF">FBEOM_3775</name>
</gene>
<evidence type="ECO:0000313" key="3">
    <source>
        <dbReference type="Proteomes" id="UP000730481"/>
    </source>
</evidence>
<feature type="compositionally biased region" description="Polar residues" evidence="1">
    <location>
        <begin position="414"/>
        <end position="431"/>
    </location>
</feature>
<dbReference type="AlphaFoldDB" id="A0A9P5APH1"/>
<organism evidence="2 3">
    <name type="scientific">Fusarium beomiforme</name>
    <dbReference type="NCBI Taxonomy" id="44412"/>
    <lineage>
        <taxon>Eukaryota</taxon>
        <taxon>Fungi</taxon>
        <taxon>Dikarya</taxon>
        <taxon>Ascomycota</taxon>
        <taxon>Pezizomycotina</taxon>
        <taxon>Sordariomycetes</taxon>
        <taxon>Hypocreomycetidae</taxon>
        <taxon>Hypocreales</taxon>
        <taxon>Nectriaceae</taxon>
        <taxon>Fusarium</taxon>
        <taxon>Fusarium burgessii species complex</taxon>
    </lineage>
</organism>
<dbReference type="OrthoDB" id="5430717at2759"/>
<protein>
    <submittedName>
        <fullName evidence="2">Uncharacterized protein</fullName>
    </submittedName>
</protein>
<comment type="caution">
    <text evidence="2">The sequence shown here is derived from an EMBL/GenBank/DDBJ whole genome shotgun (WGS) entry which is preliminary data.</text>
</comment>
<sequence>MAEQSWLRFLGGNRARQHDLKHRRSEAALQDLLKDAPKNKEALGHRQKKSLTRLPSWQGTSQATKAATSTFEAEYSLDEVDKLFINAGQQVWHNPSIDQVAETLRVALMTNPANEALSAEYRSHILLLCEAYGTRHSKIAKLENELAEAKGALKEEMDRHNSVEEHWMVQDARYKAEVKRLEVFIHRMSDKGMEAVALARAGSLIRGRAGAATRGPTASGSDVVDTNTSNGFPETILESEGNSTLPKRRDTVLSRTRTMDSSNEVRLSRGFRVQDHLKKKKRATHGARRLEAHAGNDGETRQEQGRAEQHDRSASELSIGQDKSDTTEVLPHEGSVGRGRDSTERPTAMEEVGIVGRVNSTSTTLTHNHSSQDTATELKFDRRSHQNNSHHRRQFSFVPGDDKTAVRQGEVKASGNTLDNQGQNIQAPSTGRGTGRFYEENRWTAWGVEKITRCEVPQEERQQLDCDDGCDASDRPGVEGVSDDRRGFASVEVQDSTEEA</sequence>
<feature type="region of interest" description="Disordered" evidence="1">
    <location>
        <begin position="382"/>
        <end position="436"/>
    </location>
</feature>
<keyword evidence="3" id="KW-1185">Reference proteome</keyword>
<feature type="compositionally biased region" description="Basic residues" evidence="1">
    <location>
        <begin position="277"/>
        <end position="287"/>
    </location>
</feature>
<feature type="compositionally biased region" description="Basic and acidic residues" evidence="1">
    <location>
        <begin position="34"/>
        <end position="44"/>
    </location>
</feature>
<feature type="compositionally biased region" description="Basic and acidic residues" evidence="1">
    <location>
        <begin position="338"/>
        <end position="347"/>
    </location>
</feature>
<proteinExistence type="predicted"/>
<evidence type="ECO:0000256" key="1">
    <source>
        <dbReference type="SAM" id="MobiDB-lite"/>
    </source>
</evidence>
<accession>A0A9P5APH1</accession>
<reference evidence="2" key="2">
    <citation type="submission" date="2020-02" db="EMBL/GenBank/DDBJ databases">
        <title>Identification and distribution of gene clusters putatively required for synthesis of sphingolipid metabolism inhibitors in phylogenetically diverse species of the filamentous fungus Fusarium.</title>
        <authorList>
            <person name="Kim H.-S."/>
            <person name="Busman M."/>
            <person name="Brown D.W."/>
            <person name="Divon H."/>
            <person name="Uhlig S."/>
            <person name="Proctor R.H."/>
        </authorList>
    </citation>
    <scope>NUCLEOTIDE SEQUENCE</scope>
    <source>
        <strain evidence="2">NRRL 25174</strain>
    </source>
</reference>
<name>A0A9P5APH1_9HYPO</name>
<dbReference type="EMBL" id="PVQB02000148">
    <property type="protein sequence ID" value="KAF4342289.1"/>
    <property type="molecule type" value="Genomic_DNA"/>
</dbReference>
<feature type="compositionally biased region" description="Basic and acidic residues" evidence="1">
    <location>
        <begin position="288"/>
        <end position="314"/>
    </location>
</feature>
<evidence type="ECO:0000313" key="2">
    <source>
        <dbReference type="EMBL" id="KAF4342289.1"/>
    </source>
</evidence>
<reference evidence="2" key="1">
    <citation type="journal article" date="2017" name="Mycologia">
        <title>Fusarium algeriense, sp. nov., a novel toxigenic crown rot pathogen of durum wheat from Algeria is nested in the Fusarium burgessii species complex.</title>
        <authorList>
            <person name="Laraba I."/>
            <person name="Keddad A."/>
            <person name="Boureghda H."/>
            <person name="Abdallah N."/>
            <person name="Vaughan M.M."/>
            <person name="Proctor R.H."/>
            <person name="Busman M."/>
            <person name="O'Donnell K."/>
        </authorList>
    </citation>
    <scope>NUCLEOTIDE SEQUENCE</scope>
    <source>
        <strain evidence="2">NRRL 25174</strain>
    </source>
</reference>
<dbReference type="Proteomes" id="UP000730481">
    <property type="component" value="Unassembled WGS sequence"/>
</dbReference>
<feature type="region of interest" description="Disordered" evidence="1">
    <location>
        <begin position="208"/>
        <end position="347"/>
    </location>
</feature>
<feature type="region of interest" description="Disordered" evidence="1">
    <location>
        <begin position="459"/>
        <end position="500"/>
    </location>
</feature>